<dbReference type="AlphaFoldDB" id="A0AA35Y8S2"/>
<evidence type="ECO:0000313" key="2">
    <source>
        <dbReference type="EMBL" id="CAI9262053.1"/>
    </source>
</evidence>
<accession>A0AA35Y8S2</accession>
<dbReference type="Proteomes" id="UP001177003">
    <property type="component" value="Chromosome 0"/>
</dbReference>
<name>A0AA35Y8S2_LACSI</name>
<reference evidence="2" key="1">
    <citation type="submission" date="2023-04" db="EMBL/GenBank/DDBJ databases">
        <authorList>
            <person name="Vijverberg K."/>
            <person name="Xiong W."/>
            <person name="Schranz E."/>
        </authorList>
    </citation>
    <scope>NUCLEOTIDE SEQUENCE</scope>
</reference>
<keyword evidence="3" id="KW-1185">Reference proteome</keyword>
<protein>
    <submittedName>
        <fullName evidence="2">Uncharacterized protein</fullName>
    </submittedName>
</protein>
<feature type="region of interest" description="Disordered" evidence="1">
    <location>
        <begin position="100"/>
        <end position="131"/>
    </location>
</feature>
<evidence type="ECO:0000313" key="3">
    <source>
        <dbReference type="Proteomes" id="UP001177003"/>
    </source>
</evidence>
<organism evidence="2 3">
    <name type="scientific">Lactuca saligna</name>
    <name type="common">Willowleaf lettuce</name>
    <dbReference type="NCBI Taxonomy" id="75948"/>
    <lineage>
        <taxon>Eukaryota</taxon>
        <taxon>Viridiplantae</taxon>
        <taxon>Streptophyta</taxon>
        <taxon>Embryophyta</taxon>
        <taxon>Tracheophyta</taxon>
        <taxon>Spermatophyta</taxon>
        <taxon>Magnoliopsida</taxon>
        <taxon>eudicotyledons</taxon>
        <taxon>Gunneridae</taxon>
        <taxon>Pentapetalae</taxon>
        <taxon>asterids</taxon>
        <taxon>campanulids</taxon>
        <taxon>Asterales</taxon>
        <taxon>Asteraceae</taxon>
        <taxon>Cichorioideae</taxon>
        <taxon>Cichorieae</taxon>
        <taxon>Lactucinae</taxon>
        <taxon>Lactuca</taxon>
    </lineage>
</organism>
<proteinExistence type="predicted"/>
<sequence length="282" mass="32120">MLCISLTDIIYAFPFPFVKNPKILYTHLQTPFLPFLLCIPKRNHHSAYLFEVVATSTLLRQSLLPPSGRPPLPSPTLRRYNIEEEVHLYYHRHPPPPFTTPLLPSIGKRNPKPIPPPPSTPTSHTVHSFGSNVESSNRSLFFVSSLQTMLLSQRFYGRTIEGRRIARPEEQQNLQPPTPDTTTTTKSPFYDMWLCSGLSECIRLWLTVVFYFVEGLTVVLKLNDSCLNLIGKRVKKAADVKVLCVLASIVDVNHVSSSSFMFYYIHQKLELAHFDLHISESS</sequence>
<evidence type="ECO:0000256" key="1">
    <source>
        <dbReference type="SAM" id="MobiDB-lite"/>
    </source>
</evidence>
<dbReference type="EMBL" id="OX465086">
    <property type="protein sequence ID" value="CAI9262053.1"/>
    <property type="molecule type" value="Genomic_DNA"/>
</dbReference>
<gene>
    <name evidence="2" type="ORF">LSALG_LOCUS2813</name>
</gene>